<accession>A0A0H3KMX0</accession>
<feature type="region of interest" description="Disordered" evidence="3">
    <location>
        <begin position="1"/>
        <end position="20"/>
    </location>
</feature>
<protein>
    <submittedName>
        <fullName evidence="7">3-hydroxyacyl-CoA dehydrogenase</fullName>
    </submittedName>
</protein>
<dbReference type="Gene3D" id="1.10.1040.10">
    <property type="entry name" value="N-(1-d-carboxylethyl)-l-norvaline Dehydrogenase, domain 2"/>
    <property type="match status" value="1"/>
</dbReference>
<evidence type="ECO:0000313" key="7">
    <source>
        <dbReference type="EMBL" id="BAG46601.1"/>
    </source>
</evidence>
<feature type="domain" description="3-hydroxyacyl-CoA dehydrogenase NAD binding" evidence="6">
    <location>
        <begin position="25"/>
        <end position="203"/>
    </location>
</feature>
<name>A0A0H3KMX0_BURM1</name>
<evidence type="ECO:0000256" key="1">
    <source>
        <dbReference type="ARBA" id="ARBA00009463"/>
    </source>
</evidence>
<dbReference type="STRING" id="395019.BMULJ_04754"/>
<evidence type="ECO:0000256" key="3">
    <source>
        <dbReference type="SAM" id="MobiDB-lite"/>
    </source>
</evidence>
<dbReference type="PROSITE" id="PS00065">
    <property type="entry name" value="D_2_HYDROXYACID_DH_1"/>
    <property type="match status" value="1"/>
</dbReference>
<evidence type="ECO:0000259" key="5">
    <source>
        <dbReference type="Pfam" id="PF00725"/>
    </source>
</evidence>
<dbReference type="RefSeq" id="WP_012216614.1">
    <property type="nucleotide sequence ID" value="NC_010086.1"/>
</dbReference>
<gene>
    <name evidence="7" type="ordered locus">BMULJ_04754</name>
</gene>
<evidence type="ECO:0000256" key="4">
    <source>
        <dbReference type="SAM" id="Phobius"/>
    </source>
</evidence>
<dbReference type="Pfam" id="PF02737">
    <property type="entry name" value="3HCDH_N"/>
    <property type="match status" value="1"/>
</dbReference>
<organism evidence="7 8">
    <name type="scientific">Burkholderia multivorans (strain ATCC 17616 / 249)</name>
    <dbReference type="NCBI Taxonomy" id="395019"/>
    <lineage>
        <taxon>Bacteria</taxon>
        <taxon>Pseudomonadati</taxon>
        <taxon>Pseudomonadota</taxon>
        <taxon>Betaproteobacteria</taxon>
        <taxon>Burkholderiales</taxon>
        <taxon>Burkholderiaceae</taxon>
        <taxon>Burkholderia</taxon>
        <taxon>Burkholderia cepacia complex</taxon>
    </lineage>
</organism>
<dbReference type="HOGENOM" id="CLU_009834_0_0_4"/>
<keyword evidence="8" id="KW-1185">Reference proteome</keyword>
<keyword evidence="4" id="KW-1133">Transmembrane helix</keyword>
<dbReference type="KEGG" id="bmu:Bmul_3762"/>
<dbReference type="KEGG" id="bmj:BMULJ_04754"/>
<dbReference type="InterPro" id="IPR006176">
    <property type="entry name" value="3-OHacyl-CoA_DH_NAD-bd"/>
</dbReference>
<dbReference type="InterPro" id="IPR006180">
    <property type="entry name" value="3-OHacyl-CoA_DH_CS"/>
</dbReference>
<dbReference type="InterPro" id="IPR008927">
    <property type="entry name" value="6-PGluconate_DH-like_C_sf"/>
</dbReference>
<keyword evidence="2" id="KW-0560">Oxidoreductase</keyword>
<dbReference type="Proteomes" id="UP000008815">
    <property type="component" value="Chromosome 2"/>
</dbReference>
<evidence type="ECO:0000259" key="6">
    <source>
        <dbReference type="Pfam" id="PF02737"/>
    </source>
</evidence>
<sequence>MPPVDRREAGSRHPRAGQPSAIGRAGIVGAGSIGVAFALVFARAGWRVRLFDPDPARRAAAPAEIAARLADLAHFALLDESADYIAARIELVESIEAAAADADLVQECAPERVELKRALFAQLDRAAPAHAILASASSFLCASAFVDETVTGRARCLVAHPGNPPYLIPVIEIVPAPFTAEHTTARAIVLYEAAGLKPVRVKKEIAGFIFNRLQGAVLREAYCLVRDGVASVDDIDTVMRDGLAPRWSVTGPFETVDLNTRGGIASHAQKMGPSYERLGAERGQSDPWTPELVAHVTAARRAALPLDQWDARVAWRDRRLMQLARHRRLAAPDDD</sequence>
<dbReference type="PANTHER" id="PTHR48075:SF1">
    <property type="entry name" value="LAMBDA-CRYSTALLIN HOMOLOG"/>
    <property type="match status" value="1"/>
</dbReference>
<dbReference type="InterPro" id="IPR006108">
    <property type="entry name" value="3HC_DH_C"/>
</dbReference>
<dbReference type="InterPro" id="IPR029752">
    <property type="entry name" value="D-isomer_DH_CS1"/>
</dbReference>
<dbReference type="GO" id="GO:0050104">
    <property type="term" value="F:L-gulonate 3-dehydrogenase activity"/>
    <property type="evidence" value="ECO:0007669"/>
    <property type="project" value="TreeGrafter"/>
</dbReference>
<dbReference type="Gene3D" id="3.40.50.720">
    <property type="entry name" value="NAD(P)-binding Rossmann-like Domain"/>
    <property type="match status" value="1"/>
</dbReference>
<evidence type="ECO:0000313" key="8">
    <source>
        <dbReference type="Proteomes" id="UP000008815"/>
    </source>
</evidence>
<comment type="similarity">
    <text evidence="1">Belongs to the 3-hydroxyacyl-CoA dehydrogenase family.</text>
</comment>
<dbReference type="SUPFAM" id="SSF48179">
    <property type="entry name" value="6-phosphogluconate dehydrogenase C-terminal domain-like"/>
    <property type="match status" value="1"/>
</dbReference>
<feature type="compositionally biased region" description="Basic and acidic residues" evidence="3">
    <location>
        <begin position="1"/>
        <end position="11"/>
    </location>
</feature>
<keyword evidence="4" id="KW-0812">Transmembrane</keyword>
<feature type="transmembrane region" description="Helical" evidence="4">
    <location>
        <begin position="21"/>
        <end position="46"/>
    </location>
</feature>
<dbReference type="PROSITE" id="PS00067">
    <property type="entry name" value="3HCDH"/>
    <property type="match status" value="1"/>
</dbReference>
<reference evidence="7 8" key="1">
    <citation type="submission" date="2007-04" db="EMBL/GenBank/DDBJ databases">
        <title>Complete genome sequence of Burkholderia multivorans ATCC 17616.</title>
        <authorList>
            <person name="Ohtsubo Y."/>
            <person name="Yamashita A."/>
            <person name="Kurokawa K."/>
            <person name="Takami H."/>
            <person name="Yuhara S."/>
            <person name="Nishiyama E."/>
            <person name="Endo R."/>
            <person name="Miyazaki R."/>
            <person name="Ono A."/>
            <person name="Yano K."/>
            <person name="Ito M."/>
            <person name="Sota M."/>
            <person name="Yuji N."/>
            <person name="Hattori M."/>
            <person name="Tsuda M."/>
        </authorList>
    </citation>
    <scope>NUCLEOTIDE SEQUENCE [LARGE SCALE GENOMIC DNA]</scope>
    <source>
        <strain evidence="8">ATCC 17616 / 249</strain>
    </source>
</reference>
<dbReference type="PANTHER" id="PTHR48075">
    <property type="entry name" value="3-HYDROXYACYL-COA DEHYDROGENASE FAMILY PROTEIN"/>
    <property type="match status" value="1"/>
</dbReference>
<feature type="domain" description="3-hydroxyacyl-CoA dehydrogenase C-terminal" evidence="5">
    <location>
        <begin position="207"/>
        <end position="294"/>
    </location>
</feature>
<dbReference type="NCBIfam" id="NF004783">
    <property type="entry name" value="PRK06129.1"/>
    <property type="match status" value="1"/>
</dbReference>
<dbReference type="GO" id="GO:0006631">
    <property type="term" value="P:fatty acid metabolic process"/>
    <property type="evidence" value="ECO:0007669"/>
    <property type="project" value="InterPro"/>
</dbReference>
<evidence type="ECO:0000256" key="2">
    <source>
        <dbReference type="ARBA" id="ARBA00023002"/>
    </source>
</evidence>
<dbReference type="InterPro" id="IPR036291">
    <property type="entry name" value="NAD(P)-bd_dom_sf"/>
</dbReference>
<dbReference type="GO" id="GO:0070403">
    <property type="term" value="F:NAD+ binding"/>
    <property type="evidence" value="ECO:0007669"/>
    <property type="project" value="InterPro"/>
</dbReference>
<proteinExistence type="inferred from homology"/>
<dbReference type="Pfam" id="PF00725">
    <property type="entry name" value="3HCDH"/>
    <property type="match status" value="1"/>
</dbReference>
<dbReference type="SUPFAM" id="SSF51735">
    <property type="entry name" value="NAD(P)-binding Rossmann-fold domains"/>
    <property type="match status" value="1"/>
</dbReference>
<dbReference type="InterPro" id="IPR013328">
    <property type="entry name" value="6PGD_dom2"/>
</dbReference>
<dbReference type="eggNOG" id="COG1250">
    <property type="taxonomic scope" value="Bacteria"/>
</dbReference>
<dbReference type="EMBL" id="AP009386">
    <property type="protein sequence ID" value="BAG46601.1"/>
    <property type="molecule type" value="Genomic_DNA"/>
</dbReference>
<keyword evidence="4" id="KW-0472">Membrane</keyword>
<dbReference type="AlphaFoldDB" id="A0A0H3KMX0"/>